<organism evidence="11 12">
    <name type="scientific">Candidatus Roizmanbacteria bacterium CG09_land_8_20_14_0_10_41_9</name>
    <dbReference type="NCBI Taxonomy" id="1974850"/>
    <lineage>
        <taxon>Bacteria</taxon>
        <taxon>Candidatus Roizmaniibacteriota</taxon>
    </lineage>
</organism>
<dbReference type="EMBL" id="PEZG01000047">
    <property type="protein sequence ID" value="PIS15732.1"/>
    <property type="molecule type" value="Genomic_DNA"/>
</dbReference>
<gene>
    <name evidence="11" type="ORF">COT62_02155</name>
</gene>
<dbReference type="GO" id="GO:0045259">
    <property type="term" value="C:proton-transporting ATP synthase complex"/>
    <property type="evidence" value="ECO:0007669"/>
    <property type="project" value="UniProtKB-KW"/>
</dbReference>
<keyword evidence="8" id="KW-0406">Ion transport</keyword>
<keyword evidence="5" id="KW-0812">Transmembrane</keyword>
<proteinExistence type="inferred from homology"/>
<comment type="caution">
    <text evidence="11">The sequence shown here is derived from an EMBL/GenBank/DDBJ whole genome shotgun (WGS) entry which is preliminary data.</text>
</comment>
<dbReference type="InterPro" id="IPR035908">
    <property type="entry name" value="F0_ATP_A_sf"/>
</dbReference>
<dbReference type="Gene3D" id="1.20.120.220">
    <property type="entry name" value="ATP synthase, F0 complex, subunit A"/>
    <property type="match status" value="1"/>
</dbReference>
<reference evidence="12" key="1">
    <citation type="submission" date="2017-09" db="EMBL/GenBank/DDBJ databases">
        <title>Depth-based differentiation of microbial function through sediment-hosted aquifers and enrichment of novel symbionts in the deep terrestrial subsurface.</title>
        <authorList>
            <person name="Probst A.J."/>
            <person name="Ladd B."/>
            <person name="Jarett J.K."/>
            <person name="Geller-Mcgrath D.E."/>
            <person name="Sieber C.M.K."/>
            <person name="Emerson J.B."/>
            <person name="Anantharaman K."/>
            <person name="Thomas B.C."/>
            <person name="Malmstrom R."/>
            <person name="Stieglmeier M."/>
            <person name="Klingl A."/>
            <person name="Woyke T."/>
            <person name="Ryan C.M."/>
            <person name="Banfield J.F."/>
        </authorList>
    </citation>
    <scope>NUCLEOTIDE SEQUENCE [LARGE SCALE GENOMIC DNA]</scope>
</reference>
<name>A0A2H0WST5_9BACT</name>
<evidence type="ECO:0000256" key="10">
    <source>
        <dbReference type="ARBA" id="ARBA00023310"/>
    </source>
</evidence>
<evidence type="ECO:0000313" key="11">
    <source>
        <dbReference type="EMBL" id="PIS15732.1"/>
    </source>
</evidence>
<keyword evidence="6" id="KW-0375">Hydrogen ion transport</keyword>
<protein>
    <submittedName>
        <fullName evidence="11">ATP synthase F0 subunit A</fullName>
    </submittedName>
</protein>
<keyword evidence="7" id="KW-1133">Transmembrane helix</keyword>
<evidence type="ECO:0000256" key="5">
    <source>
        <dbReference type="ARBA" id="ARBA00022692"/>
    </source>
</evidence>
<dbReference type="GO" id="GO:0015078">
    <property type="term" value="F:proton transmembrane transporter activity"/>
    <property type="evidence" value="ECO:0007669"/>
    <property type="project" value="InterPro"/>
</dbReference>
<dbReference type="InterPro" id="IPR023011">
    <property type="entry name" value="ATP_synth_F0_asu_AS"/>
</dbReference>
<comment type="similarity">
    <text evidence="2">Belongs to the ATPase A chain family.</text>
</comment>
<evidence type="ECO:0000256" key="9">
    <source>
        <dbReference type="ARBA" id="ARBA00023136"/>
    </source>
</evidence>
<evidence type="ECO:0000256" key="6">
    <source>
        <dbReference type="ARBA" id="ARBA00022781"/>
    </source>
</evidence>
<dbReference type="InterPro" id="IPR000568">
    <property type="entry name" value="ATP_synth_F0_asu"/>
</dbReference>
<dbReference type="Proteomes" id="UP000231198">
    <property type="component" value="Unassembled WGS sequence"/>
</dbReference>
<dbReference type="AlphaFoldDB" id="A0A2H0WST5"/>
<comment type="subcellular location">
    <subcellularLocation>
        <location evidence="1">Membrane</location>
        <topology evidence="1">Multi-pass membrane protein</topology>
    </subcellularLocation>
</comment>
<evidence type="ECO:0000256" key="4">
    <source>
        <dbReference type="ARBA" id="ARBA00022547"/>
    </source>
</evidence>
<dbReference type="GO" id="GO:0015986">
    <property type="term" value="P:proton motive force-driven ATP synthesis"/>
    <property type="evidence" value="ECO:0007669"/>
    <property type="project" value="InterPro"/>
</dbReference>
<evidence type="ECO:0000313" key="12">
    <source>
        <dbReference type="Proteomes" id="UP000231198"/>
    </source>
</evidence>
<feature type="non-terminal residue" evidence="11">
    <location>
        <position position="62"/>
    </location>
</feature>
<evidence type="ECO:0000256" key="2">
    <source>
        <dbReference type="ARBA" id="ARBA00006810"/>
    </source>
</evidence>
<dbReference type="Pfam" id="PF00119">
    <property type="entry name" value="ATP-synt_A"/>
    <property type="match status" value="1"/>
</dbReference>
<evidence type="ECO:0000256" key="1">
    <source>
        <dbReference type="ARBA" id="ARBA00004141"/>
    </source>
</evidence>
<accession>A0A2H0WST5</accession>
<sequence length="62" mass="7063">MIQFYGVQFLGFKTYISKFINLANPISFFVGILEVLSEVSKIFSFSFRLFGNIFAGEVLLTI</sequence>
<dbReference type="SUPFAM" id="SSF81336">
    <property type="entry name" value="F1F0 ATP synthase subunit A"/>
    <property type="match status" value="1"/>
</dbReference>
<keyword evidence="3" id="KW-0813">Transport</keyword>
<keyword evidence="10" id="KW-0066">ATP synthesis</keyword>
<evidence type="ECO:0000256" key="7">
    <source>
        <dbReference type="ARBA" id="ARBA00022989"/>
    </source>
</evidence>
<keyword evidence="4" id="KW-0138">CF(0)</keyword>
<evidence type="ECO:0000256" key="3">
    <source>
        <dbReference type="ARBA" id="ARBA00022448"/>
    </source>
</evidence>
<dbReference type="PROSITE" id="PS00449">
    <property type="entry name" value="ATPASE_A"/>
    <property type="match status" value="1"/>
</dbReference>
<keyword evidence="9" id="KW-0472">Membrane</keyword>
<evidence type="ECO:0000256" key="8">
    <source>
        <dbReference type="ARBA" id="ARBA00023065"/>
    </source>
</evidence>